<dbReference type="PANTHER" id="PTHR22767:SF6">
    <property type="entry name" value="N-ALPHA-ACETYLTRANSFERASE 15, NATA AUXILIARY SUBUNIT"/>
    <property type="match status" value="1"/>
</dbReference>
<evidence type="ECO:0000313" key="3">
    <source>
        <dbReference type="EMBL" id="KAG9460474.1"/>
    </source>
</evidence>
<keyword evidence="1" id="KW-0677">Repeat</keyword>
<dbReference type="GO" id="GO:0031415">
    <property type="term" value="C:NatA complex"/>
    <property type="evidence" value="ECO:0007669"/>
    <property type="project" value="TreeGrafter"/>
</dbReference>
<evidence type="ECO:0000256" key="1">
    <source>
        <dbReference type="ARBA" id="ARBA00022737"/>
    </source>
</evidence>
<dbReference type="InterPro" id="IPR021183">
    <property type="entry name" value="NatA_aux_su"/>
</dbReference>
<gene>
    <name evidence="3" type="ORF">GDO78_021610</name>
</gene>
<name>A0A8J6B8X1_ELECQ</name>
<reference evidence="3" key="1">
    <citation type="thesis" date="2020" institute="ProQuest LLC" country="789 East Eisenhower Parkway, Ann Arbor, MI, USA">
        <title>Comparative Genomics and Chromosome Evolution.</title>
        <authorList>
            <person name="Mudd A.B."/>
        </authorList>
    </citation>
    <scope>NUCLEOTIDE SEQUENCE</scope>
    <source>
        <strain evidence="3">HN-11 Male</strain>
        <tissue evidence="3">Kidney and liver</tissue>
    </source>
</reference>
<proteinExistence type="predicted"/>
<sequence>MLLKNSPSVKQVDSPLEEAIKFLTPLKNLVKNKIETHLYAFEIYFRKEKFLLMLQSVKRAFAIDSNHPWLHQCLVRFFSAVSESKELNESVRTVLKQEMNRLFGETSPANFNNNFLKENIGSIPHRLSGRFSVVEIFLMGRFG</sequence>
<dbReference type="AlphaFoldDB" id="A0A8J6B8X1"/>
<dbReference type="Proteomes" id="UP000770717">
    <property type="component" value="Unassembled WGS sequence"/>
</dbReference>
<dbReference type="Pfam" id="PF12569">
    <property type="entry name" value="NatA_aux_su"/>
    <property type="match status" value="1"/>
</dbReference>
<keyword evidence="2" id="KW-0802">TPR repeat</keyword>
<evidence type="ECO:0000313" key="4">
    <source>
        <dbReference type="Proteomes" id="UP000770717"/>
    </source>
</evidence>
<evidence type="ECO:0000256" key="2">
    <source>
        <dbReference type="ARBA" id="ARBA00022803"/>
    </source>
</evidence>
<protein>
    <submittedName>
        <fullName evidence="3">Uncharacterized protein</fullName>
    </submittedName>
</protein>
<dbReference type="OrthoDB" id="10263032at2759"/>
<dbReference type="EMBL" id="WNTK01066103">
    <property type="protein sequence ID" value="KAG9460474.1"/>
    <property type="molecule type" value="Genomic_DNA"/>
</dbReference>
<keyword evidence="4" id="KW-1185">Reference proteome</keyword>
<comment type="caution">
    <text evidence="3">The sequence shown here is derived from an EMBL/GenBank/DDBJ whole genome shotgun (WGS) entry which is preliminary data.</text>
</comment>
<organism evidence="3 4">
    <name type="scientific">Eleutherodactylus coqui</name>
    <name type="common">Puerto Rican coqui</name>
    <dbReference type="NCBI Taxonomy" id="57060"/>
    <lineage>
        <taxon>Eukaryota</taxon>
        <taxon>Metazoa</taxon>
        <taxon>Chordata</taxon>
        <taxon>Craniata</taxon>
        <taxon>Vertebrata</taxon>
        <taxon>Euteleostomi</taxon>
        <taxon>Amphibia</taxon>
        <taxon>Batrachia</taxon>
        <taxon>Anura</taxon>
        <taxon>Neobatrachia</taxon>
        <taxon>Hyloidea</taxon>
        <taxon>Eleutherodactylidae</taxon>
        <taxon>Eleutherodactylinae</taxon>
        <taxon>Eleutherodactylus</taxon>
        <taxon>Eleutherodactylus</taxon>
    </lineage>
</organism>
<dbReference type="Gene3D" id="1.25.40.1010">
    <property type="match status" value="1"/>
</dbReference>
<dbReference type="PANTHER" id="PTHR22767">
    <property type="entry name" value="N-TERMINAL ACETYLTRANSFERASE-RELATED"/>
    <property type="match status" value="1"/>
</dbReference>
<accession>A0A8J6B8X1</accession>